<dbReference type="PANTHER" id="PTHR43297:SF14">
    <property type="entry name" value="ATPASE AAA-TYPE CORE DOMAIN-CONTAINING PROTEIN"/>
    <property type="match status" value="1"/>
</dbReference>
<evidence type="ECO:0000256" key="2">
    <source>
        <dbReference type="ARBA" id="ARBA00022448"/>
    </source>
</evidence>
<evidence type="ECO:0000259" key="8">
    <source>
        <dbReference type="Pfam" id="PF13304"/>
    </source>
</evidence>
<protein>
    <submittedName>
        <fullName evidence="10">Uncharacterized protein LOC116307981</fullName>
    </submittedName>
</protein>
<keyword evidence="2" id="KW-0813">Transport</keyword>
<dbReference type="SUPFAM" id="SSF52540">
    <property type="entry name" value="P-loop containing nucleoside triphosphate hydrolases"/>
    <property type="match status" value="1"/>
</dbReference>
<comment type="subcellular location">
    <subcellularLocation>
        <location evidence="1">Membrane</location>
    </subcellularLocation>
</comment>
<dbReference type="InParanoid" id="A0A6P8J3J2"/>
<evidence type="ECO:0000256" key="4">
    <source>
        <dbReference type="ARBA" id="ARBA00022519"/>
    </source>
</evidence>
<dbReference type="PANTHER" id="PTHR43297">
    <property type="entry name" value="OLIGOPEPTIDE TRANSPORT ATP-BINDING PROTEIN APPD"/>
    <property type="match status" value="1"/>
</dbReference>
<keyword evidence="4" id="KW-0997">Cell inner membrane</keyword>
<accession>A0A6P8J3J2</accession>
<evidence type="ECO:0000256" key="3">
    <source>
        <dbReference type="ARBA" id="ARBA00022475"/>
    </source>
</evidence>
<dbReference type="RefSeq" id="XP_031574179.1">
    <property type="nucleotide sequence ID" value="XM_031718319.1"/>
</dbReference>
<keyword evidence="5" id="KW-1278">Translocase</keyword>
<organism evidence="9 10">
    <name type="scientific">Actinia tenebrosa</name>
    <name type="common">Australian red waratah sea anemone</name>
    <dbReference type="NCBI Taxonomy" id="6105"/>
    <lineage>
        <taxon>Eukaryota</taxon>
        <taxon>Metazoa</taxon>
        <taxon>Cnidaria</taxon>
        <taxon>Anthozoa</taxon>
        <taxon>Hexacorallia</taxon>
        <taxon>Actiniaria</taxon>
        <taxon>Actiniidae</taxon>
        <taxon>Actinia</taxon>
    </lineage>
</organism>
<dbReference type="GO" id="GO:0016887">
    <property type="term" value="F:ATP hydrolysis activity"/>
    <property type="evidence" value="ECO:0007669"/>
    <property type="project" value="InterPro"/>
</dbReference>
<keyword evidence="9" id="KW-1185">Reference proteome</keyword>
<name>A0A6P8J3J2_ACTTE</name>
<dbReference type="Proteomes" id="UP000515163">
    <property type="component" value="Unplaced"/>
</dbReference>
<dbReference type="InterPro" id="IPR003959">
    <property type="entry name" value="ATPase_AAA_core"/>
</dbReference>
<reference evidence="10" key="1">
    <citation type="submission" date="2025-08" db="UniProtKB">
        <authorList>
            <consortium name="RefSeq"/>
        </authorList>
    </citation>
    <scope>IDENTIFICATION</scope>
    <source>
        <tissue evidence="10">Tentacle</tissue>
    </source>
</reference>
<gene>
    <name evidence="10" type="primary">LOC116307981</name>
</gene>
<dbReference type="GO" id="GO:0016020">
    <property type="term" value="C:membrane"/>
    <property type="evidence" value="ECO:0007669"/>
    <property type="project" value="UniProtKB-SubCell"/>
</dbReference>
<dbReference type="AlphaFoldDB" id="A0A6P8J3J2"/>
<dbReference type="InterPro" id="IPR027417">
    <property type="entry name" value="P-loop_NTPase"/>
</dbReference>
<dbReference type="Gene3D" id="3.40.50.300">
    <property type="entry name" value="P-loop containing nucleotide triphosphate hydrolases"/>
    <property type="match status" value="2"/>
</dbReference>
<dbReference type="InterPro" id="IPR050388">
    <property type="entry name" value="ABC_Ni/Peptide_Import"/>
</dbReference>
<dbReference type="Pfam" id="PF13304">
    <property type="entry name" value="AAA_21"/>
    <property type="match status" value="1"/>
</dbReference>
<dbReference type="GeneID" id="116307981"/>
<evidence type="ECO:0000313" key="10">
    <source>
        <dbReference type="RefSeq" id="XP_031574179.1"/>
    </source>
</evidence>
<proteinExistence type="predicted"/>
<keyword evidence="6" id="KW-0472">Membrane</keyword>
<dbReference type="GO" id="GO:0005524">
    <property type="term" value="F:ATP binding"/>
    <property type="evidence" value="ECO:0007669"/>
    <property type="project" value="InterPro"/>
</dbReference>
<evidence type="ECO:0000256" key="6">
    <source>
        <dbReference type="ARBA" id="ARBA00023136"/>
    </source>
</evidence>
<evidence type="ECO:0000256" key="7">
    <source>
        <dbReference type="SAM" id="MobiDB-lite"/>
    </source>
</evidence>
<dbReference type="OrthoDB" id="6104190at2759"/>
<sequence length="789" mass="89583">MLRRVVVENYVIFKGRHELDFDGKEGRHFYTFVGENASGKSSLVALIKAACNLQDEGPDFEVITNGKGESKAVCHFEFSNGKELVKVCEESCATAGQATKLSVGLSSWFCDELIKIPSALLEPIKMACRHVNSKLDLLVGHRHQPIGTQYSRPAYDPELDPLCNSQFLYIIMDDGIFVATKSEGIITTGFHELLPEGVNPMDWIPQHSFLLNVIKVPYIAEGLLRNASCSSLESVFQCNFANKVALEPTTEGVAMETVEGLQSDVDGGIIGMMQGDGGKIFKTGHCETENASPKLERRQTAGQRHSFKRMSSFGGLAWSNYHELKKIIVLDLLRGFPPENWSDIHVLFHEIIGSKSISFELNTQNLPQESFKIVDTKTGRVMRRIPEGLFTAFIIAALLVKPGSRNVILDEPTRGMHPLQTRRLRNILMRESVKRRKCIIAASHSPELLDVDRITLIWRFQLLPDGYCQIRRVTAKYTERELLFIGGAEVREIFFSRHIIWVEGESDKRFIEALLGLFDEGQSDLWKVLTEHCTRTLLSREESATTDGRSPSRSPSPRPFPHTYDTFIATLFQDPAYERQYFTDEQLSLVQEAVRSCKVVSIGGKKNLWKGAGICRDLRIPFAVICDLDAIVPNSRENSILSQFEKCDGNWEAAKIPHAKTRLVDEEESPASKAIDENDRDRIAKLKSLRYVGDVMRFYDKELYFFTWRLMGGEIEDAVRLTRAQFGKKLWPDMLSAELKELIISLLDPRKLLLKDPKSKEATKQPNLEILRCIYFLIRFFRETLQFKI</sequence>
<feature type="domain" description="ATPase AAA-type core" evidence="8">
    <location>
        <begin position="385"/>
        <end position="450"/>
    </location>
</feature>
<keyword evidence="3" id="KW-1003">Cell membrane</keyword>
<evidence type="ECO:0000313" key="9">
    <source>
        <dbReference type="Proteomes" id="UP000515163"/>
    </source>
</evidence>
<evidence type="ECO:0000256" key="5">
    <source>
        <dbReference type="ARBA" id="ARBA00022967"/>
    </source>
</evidence>
<dbReference type="KEGG" id="aten:116307981"/>
<feature type="region of interest" description="Disordered" evidence="7">
    <location>
        <begin position="540"/>
        <end position="560"/>
    </location>
</feature>
<evidence type="ECO:0000256" key="1">
    <source>
        <dbReference type="ARBA" id="ARBA00004370"/>
    </source>
</evidence>